<dbReference type="RefSeq" id="XP_009017518.1">
    <property type="nucleotide sequence ID" value="XM_009019270.1"/>
</dbReference>
<evidence type="ECO:0000313" key="3">
    <source>
        <dbReference type="EMBL" id="ESO04249.1"/>
    </source>
</evidence>
<dbReference type="EMBL" id="AMQM01004294">
    <property type="status" value="NOT_ANNOTATED_CDS"/>
    <property type="molecule type" value="Genomic_DNA"/>
</dbReference>
<dbReference type="EnsemblMetazoa" id="HelroT172605">
    <property type="protein sequence ID" value="HelroP172605"/>
    <property type="gene ID" value="HelroG172605"/>
</dbReference>
<accession>T1F5L8</accession>
<keyword evidence="1" id="KW-0880">Kelch repeat</keyword>
<dbReference type="InterPro" id="IPR015915">
    <property type="entry name" value="Kelch-typ_b-propeller"/>
</dbReference>
<dbReference type="OrthoDB" id="6134519at2759"/>
<protein>
    <submittedName>
        <fullName evidence="3 4">Uncharacterized protein</fullName>
    </submittedName>
</protein>
<dbReference type="AlphaFoldDB" id="T1F5L8"/>
<evidence type="ECO:0000256" key="1">
    <source>
        <dbReference type="ARBA" id="ARBA00022441"/>
    </source>
</evidence>
<sequence length="161" mass="18281">MAQLLNKRLNHIMISTNNKLIVIGGVIHDAESSTWPDVMSGEVYDCEANQWTYLLTLMKPVFNFAFFTMNNCLYIMGENKSSHNCSINPFIQKINLSTYLEINNTSGNTVGNINNDVNKINHNKVNHNNKGDGCQILNYNAERSLIYHVFGTMISSKQFLK</sequence>
<dbReference type="Gene3D" id="2.120.10.80">
    <property type="entry name" value="Kelch-type beta propeller"/>
    <property type="match status" value="1"/>
</dbReference>
<dbReference type="CTD" id="20204117"/>
<reference evidence="4" key="3">
    <citation type="submission" date="2015-06" db="UniProtKB">
        <authorList>
            <consortium name="EnsemblMetazoa"/>
        </authorList>
    </citation>
    <scope>IDENTIFICATION</scope>
</reference>
<dbReference type="SUPFAM" id="SSF117281">
    <property type="entry name" value="Kelch motif"/>
    <property type="match status" value="1"/>
</dbReference>
<dbReference type="Pfam" id="PF01344">
    <property type="entry name" value="Kelch_1"/>
    <property type="match status" value="1"/>
</dbReference>
<dbReference type="PANTHER" id="PTHR45632">
    <property type="entry name" value="LD33804P"/>
    <property type="match status" value="1"/>
</dbReference>
<evidence type="ECO:0000313" key="5">
    <source>
        <dbReference type="Proteomes" id="UP000015101"/>
    </source>
</evidence>
<dbReference type="PANTHER" id="PTHR45632:SF3">
    <property type="entry name" value="KELCH-LIKE PROTEIN 32"/>
    <property type="match status" value="1"/>
</dbReference>
<dbReference type="Proteomes" id="UP000015101">
    <property type="component" value="Unassembled WGS sequence"/>
</dbReference>
<evidence type="ECO:0000313" key="4">
    <source>
        <dbReference type="EnsemblMetazoa" id="HelroP172605"/>
    </source>
</evidence>
<reference evidence="3 5" key="2">
    <citation type="journal article" date="2013" name="Nature">
        <title>Insights into bilaterian evolution from three spiralian genomes.</title>
        <authorList>
            <person name="Simakov O."/>
            <person name="Marletaz F."/>
            <person name="Cho S.J."/>
            <person name="Edsinger-Gonzales E."/>
            <person name="Havlak P."/>
            <person name="Hellsten U."/>
            <person name="Kuo D.H."/>
            <person name="Larsson T."/>
            <person name="Lv J."/>
            <person name="Arendt D."/>
            <person name="Savage R."/>
            <person name="Osoegawa K."/>
            <person name="de Jong P."/>
            <person name="Grimwood J."/>
            <person name="Chapman J.A."/>
            <person name="Shapiro H."/>
            <person name="Aerts A."/>
            <person name="Otillar R.P."/>
            <person name="Terry A.Y."/>
            <person name="Boore J.L."/>
            <person name="Grigoriev I.V."/>
            <person name="Lindberg D.R."/>
            <person name="Seaver E.C."/>
            <person name="Weisblat D.A."/>
            <person name="Putnam N.H."/>
            <person name="Rokhsar D.S."/>
        </authorList>
    </citation>
    <scope>NUCLEOTIDE SEQUENCE</scope>
</reference>
<dbReference type="GeneID" id="20204117"/>
<evidence type="ECO:0000256" key="2">
    <source>
        <dbReference type="ARBA" id="ARBA00022737"/>
    </source>
</evidence>
<organism evidence="4 5">
    <name type="scientific">Helobdella robusta</name>
    <name type="common">Californian leech</name>
    <dbReference type="NCBI Taxonomy" id="6412"/>
    <lineage>
        <taxon>Eukaryota</taxon>
        <taxon>Metazoa</taxon>
        <taxon>Spiralia</taxon>
        <taxon>Lophotrochozoa</taxon>
        <taxon>Annelida</taxon>
        <taxon>Clitellata</taxon>
        <taxon>Hirudinea</taxon>
        <taxon>Rhynchobdellida</taxon>
        <taxon>Glossiphoniidae</taxon>
        <taxon>Helobdella</taxon>
    </lineage>
</organism>
<dbReference type="InParanoid" id="T1F5L8"/>
<dbReference type="InterPro" id="IPR006652">
    <property type="entry name" value="Kelch_1"/>
</dbReference>
<proteinExistence type="predicted"/>
<dbReference type="HOGENOM" id="CLU_1645560_0_0_1"/>
<keyword evidence="5" id="KW-1185">Reference proteome</keyword>
<keyword evidence="2" id="KW-0677">Repeat</keyword>
<gene>
    <name evidence="4" type="primary">20204117</name>
    <name evidence="3" type="ORF">HELRODRAFT_172605</name>
</gene>
<dbReference type="EMBL" id="KB096502">
    <property type="protein sequence ID" value="ESO04249.1"/>
    <property type="molecule type" value="Genomic_DNA"/>
</dbReference>
<dbReference type="KEGG" id="hro:HELRODRAFT_172605"/>
<name>T1F5L8_HELRO</name>
<reference evidence="5" key="1">
    <citation type="submission" date="2012-12" db="EMBL/GenBank/DDBJ databases">
        <authorList>
            <person name="Hellsten U."/>
            <person name="Grimwood J."/>
            <person name="Chapman J.A."/>
            <person name="Shapiro H."/>
            <person name="Aerts A."/>
            <person name="Otillar R.P."/>
            <person name="Terry A.Y."/>
            <person name="Boore J.L."/>
            <person name="Simakov O."/>
            <person name="Marletaz F."/>
            <person name="Cho S.-J."/>
            <person name="Edsinger-Gonzales E."/>
            <person name="Havlak P."/>
            <person name="Kuo D.-H."/>
            <person name="Larsson T."/>
            <person name="Lv J."/>
            <person name="Arendt D."/>
            <person name="Savage R."/>
            <person name="Osoegawa K."/>
            <person name="de Jong P."/>
            <person name="Lindberg D.R."/>
            <person name="Seaver E.C."/>
            <person name="Weisblat D.A."/>
            <person name="Putnam N.H."/>
            <person name="Grigoriev I.V."/>
            <person name="Rokhsar D.S."/>
        </authorList>
    </citation>
    <scope>NUCLEOTIDE SEQUENCE</scope>
</reference>